<gene>
    <name evidence="1" type="ordered locus">SFHH103_06639</name>
</gene>
<proteinExistence type="predicted"/>
<dbReference type="Proteomes" id="UP000007735">
    <property type="component" value="Plasmid pSfHH103e"/>
</dbReference>
<dbReference type="EMBL" id="HE616899">
    <property type="protein sequence ID" value="CCF01097.1"/>
    <property type="molecule type" value="Genomic_DNA"/>
</dbReference>
<reference evidence="1 2" key="1">
    <citation type="journal article" date="2012" name="J. Bacteriol.">
        <title>Genome sequence of the soybean symbiont Sinorhizobium fredii HH103.</title>
        <authorList>
            <person name="Weidner S."/>
            <person name="Becker A."/>
            <person name="Bonilla I."/>
            <person name="Jaenicke S."/>
            <person name="Lloret J."/>
            <person name="Margaret I."/>
            <person name="Puhler A."/>
            <person name="Ruiz-Sainz J.E."/>
            <person name="Schneiker-Bekel S."/>
            <person name="Szczepanowski R."/>
            <person name="Vinardell J.M."/>
            <person name="Zehner S."/>
            <person name="Gottfert M."/>
        </authorList>
    </citation>
    <scope>NUCLEOTIDE SEQUENCE [LARGE SCALE GENOMIC DNA]</scope>
    <source>
        <strain evidence="1 2">HH103</strain>
        <plasmid evidence="2">pSfHH103e</plasmid>
    </source>
</reference>
<keyword evidence="1" id="KW-0614">Plasmid</keyword>
<evidence type="ECO:0000313" key="1">
    <source>
        <dbReference type="EMBL" id="CCF01097.1"/>
    </source>
</evidence>
<accession>G9AJ65</accession>
<dbReference type="PATRIC" id="fig|380.5.peg.6181"/>
<protein>
    <submittedName>
        <fullName evidence="1">Uncharacterized protein</fullName>
    </submittedName>
</protein>
<organism evidence="1 2">
    <name type="scientific">Sinorhizobium fredii (strain HH103)</name>
    <dbReference type="NCBI Taxonomy" id="1117943"/>
    <lineage>
        <taxon>Bacteria</taxon>
        <taxon>Pseudomonadati</taxon>
        <taxon>Pseudomonadota</taxon>
        <taxon>Alphaproteobacteria</taxon>
        <taxon>Hyphomicrobiales</taxon>
        <taxon>Rhizobiaceae</taxon>
        <taxon>Sinorhizobium/Ensifer group</taxon>
        <taxon>Sinorhizobium</taxon>
    </lineage>
</organism>
<name>G9AJ65_SINF1</name>
<geneLocation type="plasmid" evidence="1 2">
    <name>pSfHH103e</name>
</geneLocation>
<dbReference type="HOGENOM" id="CLU_3256855_0_0_5"/>
<dbReference type="AlphaFoldDB" id="G9AJ65"/>
<dbReference type="KEGG" id="sfh:SFHH103_06639"/>
<evidence type="ECO:0000313" key="2">
    <source>
        <dbReference type="Proteomes" id="UP000007735"/>
    </source>
</evidence>
<sequence length="42" mass="4728">MTFDEDIEAALALACDELKVRRDEAIRAFVREGLENYATGPQ</sequence>